<dbReference type="GeneID" id="106460338"/>
<keyword evidence="1" id="KW-1185">Reference proteome</keyword>
<evidence type="ECO:0000313" key="2">
    <source>
        <dbReference type="RefSeq" id="XP_013775484.1"/>
    </source>
</evidence>
<name>A0ABM1B5Y5_LIMPO</name>
<dbReference type="InterPro" id="IPR019534">
    <property type="entry name" value="DUF2452"/>
</dbReference>
<protein>
    <submittedName>
        <fullName evidence="2">Uncharacterized protein C1orf50 homolog</fullName>
    </submittedName>
</protein>
<evidence type="ECO:0000313" key="1">
    <source>
        <dbReference type="Proteomes" id="UP000694941"/>
    </source>
</evidence>
<accession>A0ABM1B5Y5</accession>
<dbReference type="Proteomes" id="UP000694941">
    <property type="component" value="Unplaced"/>
</dbReference>
<dbReference type="RefSeq" id="XP_013775484.1">
    <property type="nucleotide sequence ID" value="XM_013920030.2"/>
</dbReference>
<organism evidence="1 2">
    <name type="scientific">Limulus polyphemus</name>
    <name type="common">Atlantic horseshoe crab</name>
    <dbReference type="NCBI Taxonomy" id="6850"/>
    <lineage>
        <taxon>Eukaryota</taxon>
        <taxon>Metazoa</taxon>
        <taxon>Ecdysozoa</taxon>
        <taxon>Arthropoda</taxon>
        <taxon>Chelicerata</taxon>
        <taxon>Merostomata</taxon>
        <taxon>Xiphosura</taxon>
        <taxon>Limulidae</taxon>
        <taxon>Limulus</taxon>
    </lineage>
</organism>
<reference evidence="2" key="1">
    <citation type="submission" date="2025-08" db="UniProtKB">
        <authorList>
            <consortium name="RefSeq"/>
        </authorList>
    </citation>
    <scope>IDENTIFICATION</scope>
    <source>
        <tissue evidence="2">Muscle</tissue>
    </source>
</reference>
<gene>
    <name evidence="2" type="primary">LOC106460338</name>
</gene>
<dbReference type="Pfam" id="PF10504">
    <property type="entry name" value="DUF2452"/>
    <property type="match status" value="1"/>
</dbReference>
<sequence length="130" mass="14644">MEVVNTQNKKLAVNLVETAQNVGGAQLVECSQSSAKPHLDLVELAQQIQTADSFTKANACSKLTVIAEQVRFLQEQARKVLEEAKSNFDLHHVACNFHKIPGSIYYLYRRSSGHRYFSMISPEVSVFRIF</sequence>
<proteinExistence type="predicted"/>
<dbReference type="PANTHER" id="PTHR14553:SF1">
    <property type="entry name" value="SIMILAR TO CHROMOSOME 1 OPEN READING FRAME 50"/>
    <property type="match status" value="1"/>
</dbReference>
<dbReference type="PANTHER" id="PTHR14553">
    <property type="entry name" value="UNCHARACTERIZED PROTEIN C1ORF50"/>
    <property type="match status" value="1"/>
</dbReference>